<dbReference type="RefSeq" id="WP_126629915.1">
    <property type="nucleotide sequence ID" value="NZ_BIFT01000002.1"/>
</dbReference>
<proteinExistence type="predicted"/>
<dbReference type="SUPFAM" id="SSF81296">
    <property type="entry name" value="E set domains"/>
    <property type="match status" value="1"/>
</dbReference>
<dbReference type="Gene3D" id="3.40.50.1820">
    <property type="entry name" value="alpha/beta hydrolase"/>
    <property type="match status" value="1"/>
</dbReference>
<dbReference type="InterPro" id="IPR000801">
    <property type="entry name" value="Esterase-like"/>
</dbReference>
<protein>
    <submittedName>
        <fullName evidence="1">Ferric enterobactin esterase</fullName>
    </submittedName>
</protein>
<dbReference type="InterPro" id="IPR029058">
    <property type="entry name" value="AB_hydrolase_fold"/>
</dbReference>
<organism evidence="1 2">
    <name type="scientific">Dictyobacter alpinus</name>
    <dbReference type="NCBI Taxonomy" id="2014873"/>
    <lineage>
        <taxon>Bacteria</taxon>
        <taxon>Bacillati</taxon>
        <taxon>Chloroflexota</taxon>
        <taxon>Ktedonobacteria</taxon>
        <taxon>Ktedonobacterales</taxon>
        <taxon>Dictyobacteraceae</taxon>
        <taxon>Dictyobacter</taxon>
    </lineage>
</organism>
<dbReference type="InterPro" id="IPR014756">
    <property type="entry name" value="Ig_E-set"/>
</dbReference>
<name>A0A402BEE8_9CHLR</name>
<dbReference type="PANTHER" id="PTHR48098:SF3">
    <property type="entry name" value="IRON(III) ENTEROBACTIN ESTERASE"/>
    <property type="match status" value="1"/>
</dbReference>
<dbReference type="AlphaFoldDB" id="A0A402BEE8"/>
<dbReference type="SUPFAM" id="SSF53474">
    <property type="entry name" value="alpha/beta-Hydrolases"/>
    <property type="match status" value="1"/>
</dbReference>
<dbReference type="OrthoDB" id="9775130at2"/>
<evidence type="ECO:0000313" key="1">
    <source>
        <dbReference type="EMBL" id="GCE29699.1"/>
    </source>
</evidence>
<evidence type="ECO:0000313" key="2">
    <source>
        <dbReference type="Proteomes" id="UP000287171"/>
    </source>
</evidence>
<comment type="caution">
    <text evidence="1">The sequence shown here is derived from an EMBL/GenBank/DDBJ whole genome shotgun (WGS) entry which is preliminary data.</text>
</comment>
<dbReference type="CDD" id="cd02859">
    <property type="entry name" value="E_set_AMPKbeta_like_N"/>
    <property type="match status" value="1"/>
</dbReference>
<dbReference type="InterPro" id="IPR013783">
    <property type="entry name" value="Ig-like_fold"/>
</dbReference>
<dbReference type="PANTHER" id="PTHR48098">
    <property type="entry name" value="ENTEROCHELIN ESTERASE-RELATED"/>
    <property type="match status" value="1"/>
</dbReference>
<keyword evidence="2" id="KW-1185">Reference proteome</keyword>
<dbReference type="InterPro" id="IPR050583">
    <property type="entry name" value="Mycobacterial_A85_antigen"/>
</dbReference>
<reference evidence="2" key="1">
    <citation type="submission" date="2018-12" db="EMBL/GenBank/DDBJ databases">
        <title>Tengunoibacter tsumagoiensis gen. nov., sp. nov., Dictyobacter kobayashii sp. nov., D. alpinus sp. nov., and D. joshuensis sp. nov. and description of Dictyobacteraceae fam. nov. within the order Ktedonobacterales isolated from Tengu-no-mugimeshi.</title>
        <authorList>
            <person name="Wang C.M."/>
            <person name="Zheng Y."/>
            <person name="Sakai Y."/>
            <person name="Toyoda A."/>
            <person name="Minakuchi Y."/>
            <person name="Abe K."/>
            <person name="Yokota A."/>
            <person name="Yabe S."/>
        </authorList>
    </citation>
    <scope>NUCLEOTIDE SEQUENCE [LARGE SCALE GENOMIC DNA]</scope>
    <source>
        <strain evidence="2">Uno16</strain>
    </source>
</reference>
<dbReference type="Pfam" id="PF00756">
    <property type="entry name" value="Esterase"/>
    <property type="match status" value="1"/>
</dbReference>
<dbReference type="Proteomes" id="UP000287171">
    <property type="component" value="Unassembled WGS sequence"/>
</dbReference>
<accession>A0A402BEE8</accession>
<gene>
    <name evidence="1" type="ORF">KDA_51830</name>
</gene>
<sequence>METMVKRRTPFIDGGHATFIWRGEHAPELIGDFTNWETQSRSIVLQQMEPGVWGTTLSLPRDAYIEYCFVLNGQQVADPLNPRVLKSGISSQNNYFWMPDGSDTSLMQTHEGRPRGRMSEHMVSGERLTSTPERQVCLYQPAVDELCPLVVVLDGHDYLYQAHLATMVDNLIAEQRIRPIALAFVSNGGSARTVEYACSDATLAFLLDRVLPLAQDQLHVLDIQASPGTYGILGASMGGLMGLYAGLRMPHIFGRVLCESGAFGGHQPAYRLYYRSVIEDLLALHPAPDLKLWMDVGRYEWFLEPNRQMYARLREQGYDVTYKEHNSGHNYPSWRNIVWEGLEHLFGRST</sequence>
<dbReference type="Gene3D" id="2.60.40.10">
    <property type="entry name" value="Immunoglobulins"/>
    <property type="match status" value="1"/>
</dbReference>
<dbReference type="EMBL" id="BIFT01000002">
    <property type="protein sequence ID" value="GCE29699.1"/>
    <property type="molecule type" value="Genomic_DNA"/>
</dbReference>